<dbReference type="GO" id="GO:0003746">
    <property type="term" value="F:translation elongation factor activity"/>
    <property type="evidence" value="ECO:0007669"/>
    <property type="project" value="InterPro"/>
</dbReference>
<dbReference type="FunFam" id="3.30.230.10:FF:000003">
    <property type="entry name" value="Elongation factor G"/>
    <property type="match status" value="1"/>
</dbReference>
<dbReference type="FunFam" id="3.30.70.870:FF:000002">
    <property type="entry name" value="Translation elongation factor 2"/>
    <property type="match status" value="1"/>
</dbReference>
<dbReference type="NCBIfam" id="NF009891">
    <property type="entry name" value="PRK13351.1-1"/>
    <property type="match status" value="1"/>
</dbReference>
<dbReference type="Pfam" id="PF03764">
    <property type="entry name" value="EFG_IV"/>
    <property type="match status" value="1"/>
</dbReference>
<dbReference type="GO" id="GO:0032790">
    <property type="term" value="P:ribosome disassembly"/>
    <property type="evidence" value="ECO:0007669"/>
    <property type="project" value="TreeGrafter"/>
</dbReference>
<keyword evidence="2" id="KW-0342">GTP-binding</keyword>
<dbReference type="CDD" id="cd16262">
    <property type="entry name" value="EFG_III"/>
    <property type="match status" value="1"/>
</dbReference>
<evidence type="ECO:0000256" key="1">
    <source>
        <dbReference type="ARBA" id="ARBA00022741"/>
    </source>
</evidence>
<dbReference type="NCBIfam" id="NF009379">
    <property type="entry name" value="PRK12740.1-3"/>
    <property type="match status" value="1"/>
</dbReference>
<dbReference type="Gene3D" id="3.30.70.870">
    <property type="entry name" value="Elongation Factor G (Translational Gtpase), domain 3"/>
    <property type="match status" value="1"/>
</dbReference>
<dbReference type="Pfam" id="PF00009">
    <property type="entry name" value="GTP_EFTU"/>
    <property type="match status" value="1"/>
</dbReference>
<name>A0A6J6PNK6_9ZZZZ</name>
<reference evidence="4" key="1">
    <citation type="submission" date="2020-05" db="EMBL/GenBank/DDBJ databases">
        <authorList>
            <person name="Chiriac C."/>
            <person name="Salcher M."/>
            <person name="Ghai R."/>
            <person name="Kavagutti S V."/>
        </authorList>
    </citation>
    <scope>NUCLEOTIDE SEQUENCE</scope>
</reference>
<dbReference type="PANTHER" id="PTHR43261">
    <property type="entry name" value="TRANSLATION ELONGATION FACTOR G-RELATED"/>
    <property type="match status" value="1"/>
</dbReference>
<dbReference type="Pfam" id="PF00679">
    <property type="entry name" value="EFG_C"/>
    <property type="match status" value="1"/>
</dbReference>
<dbReference type="GO" id="GO:0005525">
    <property type="term" value="F:GTP binding"/>
    <property type="evidence" value="ECO:0007669"/>
    <property type="project" value="UniProtKB-KW"/>
</dbReference>
<dbReference type="SMART" id="SM00838">
    <property type="entry name" value="EFG_C"/>
    <property type="match status" value="1"/>
</dbReference>
<dbReference type="InterPro" id="IPR009000">
    <property type="entry name" value="Transl_B-barrel_sf"/>
</dbReference>
<dbReference type="SMART" id="SM00889">
    <property type="entry name" value="EFG_IV"/>
    <property type="match status" value="1"/>
</dbReference>
<dbReference type="CDD" id="cd04170">
    <property type="entry name" value="EF-G_bact"/>
    <property type="match status" value="1"/>
</dbReference>
<keyword evidence="1" id="KW-0547">Nucleotide-binding</keyword>
<dbReference type="SUPFAM" id="SSF52540">
    <property type="entry name" value="P-loop containing nucleoside triphosphate hydrolases"/>
    <property type="match status" value="1"/>
</dbReference>
<dbReference type="Gene3D" id="3.40.50.300">
    <property type="entry name" value="P-loop containing nucleotide triphosphate hydrolases"/>
    <property type="match status" value="1"/>
</dbReference>
<dbReference type="InterPro" id="IPR027417">
    <property type="entry name" value="P-loop_NTPase"/>
</dbReference>
<dbReference type="InterPro" id="IPR053905">
    <property type="entry name" value="EF-G-like_DII"/>
</dbReference>
<dbReference type="SUPFAM" id="SSF54211">
    <property type="entry name" value="Ribosomal protein S5 domain 2-like"/>
    <property type="match status" value="1"/>
</dbReference>
<dbReference type="SUPFAM" id="SSF54980">
    <property type="entry name" value="EF-G C-terminal domain-like"/>
    <property type="match status" value="2"/>
</dbReference>
<evidence type="ECO:0000259" key="3">
    <source>
        <dbReference type="PROSITE" id="PS51722"/>
    </source>
</evidence>
<dbReference type="AlphaFoldDB" id="A0A6J6PNK6"/>
<dbReference type="PROSITE" id="PS51722">
    <property type="entry name" value="G_TR_2"/>
    <property type="match status" value="1"/>
</dbReference>
<dbReference type="InterPro" id="IPR009022">
    <property type="entry name" value="EFG_III"/>
</dbReference>
<dbReference type="InterPro" id="IPR000795">
    <property type="entry name" value="T_Tr_GTP-bd_dom"/>
</dbReference>
<dbReference type="CDD" id="cd01434">
    <property type="entry name" value="EFG_mtEFG1_IV"/>
    <property type="match status" value="1"/>
</dbReference>
<dbReference type="InterPro" id="IPR047872">
    <property type="entry name" value="EFG_IV"/>
</dbReference>
<gene>
    <name evidence="4" type="ORF">UFOPK2399_01289</name>
</gene>
<dbReference type="CDD" id="cd03713">
    <property type="entry name" value="EFG_mtEFG_C"/>
    <property type="match status" value="1"/>
</dbReference>
<dbReference type="EMBL" id="CAEZXP010000004">
    <property type="protein sequence ID" value="CAB4700106.1"/>
    <property type="molecule type" value="Genomic_DNA"/>
</dbReference>
<accession>A0A6J6PNK6</accession>
<organism evidence="4">
    <name type="scientific">freshwater metagenome</name>
    <dbReference type="NCBI Taxonomy" id="449393"/>
    <lineage>
        <taxon>unclassified sequences</taxon>
        <taxon>metagenomes</taxon>
        <taxon>ecological metagenomes</taxon>
    </lineage>
</organism>
<proteinExistence type="predicted"/>
<dbReference type="InterPro" id="IPR005517">
    <property type="entry name" value="Transl_elong_EFG/EF2_IV"/>
</dbReference>
<dbReference type="PANTHER" id="PTHR43261:SF6">
    <property type="entry name" value="ELONGATION FACTOR G-LIKE PROTEIN"/>
    <property type="match status" value="1"/>
</dbReference>
<dbReference type="InterPro" id="IPR020568">
    <property type="entry name" value="Ribosomal_Su5_D2-typ_SF"/>
</dbReference>
<dbReference type="NCBIfam" id="TIGR00231">
    <property type="entry name" value="small_GTP"/>
    <property type="match status" value="1"/>
</dbReference>
<dbReference type="Gene3D" id="3.30.230.10">
    <property type="match status" value="1"/>
</dbReference>
<dbReference type="Pfam" id="PF22042">
    <property type="entry name" value="EF-G_D2"/>
    <property type="match status" value="1"/>
</dbReference>
<evidence type="ECO:0000313" key="4">
    <source>
        <dbReference type="EMBL" id="CAB4700106.1"/>
    </source>
</evidence>
<dbReference type="FunFam" id="3.30.70.240:FF:000001">
    <property type="entry name" value="Elongation factor G"/>
    <property type="match status" value="1"/>
</dbReference>
<dbReference type="GO" id="GO:0003924">
    <property type="term" value="F:GTPase activity"/>
    <property type="evidence" value="ECO:0007669"/>
    <property type="project" value="InterPro"/>
</dbReference>
<dbReference type="InterPro" id="IPR000640">
    <property type="entry name" value="EFG_V-like"/>
</dbReference>
<dbReference type="Gene3D" id="2.40.30.10">
    <property type="entry name" value="Translation factors"/>
    <property type="match status" value="1"/>
</dbReference>
<dbReference type="InterPro" id="IPR041095">
    <property type="entry name" value="EFG_II"/>
</dbReference>
<feature type="domain" description="Tr-type G" evidence="3">
    <location>
        <begin position="6"/>
        <end position="279"/>
    </location>
</feature>
<dbReference type="InterPro" id="IPR035647">
    <property type="entry name" value="EFG_III/V"/>
</dbReference>
<dbReference type="InterPro" id="IPR005225">
    <property type="entry name" value="Small_GTP-bd"/>
</dbReference>
<dbReference type="Gene3D" id="3.30.70.240">
    <property type="match status" value="1"/>
</dbReference>
<dbReference type="InterPro" id="IPR035649">
    <property type="entry name" value="EFG_V"/>
</dbReference>
<dbReference type="InterPro" id="IPR014721">
    <property type="entry name" value="Ribsml_uS5_D2-typ_fold_subgr"/>
</dbReference>
<dbReference type="SUPFAM" id="SSF50447">
    <property type="entry name" value="Translation proteins"/>
    <property type="match status" value="1"/>
</dbReference>
<evidence type="ECO:0000256" key="2">
    <source>
        <dbReference type="ARBA" id="ARBA00023134"/>
    </source>
</evidence>
<dbReference type="NCBIfam" id="NF009381">
    <property type="entry name" value="PRK12740.1-5"/>
    <property type="match status" value="1"/>
</dbReference>
<dbReference type="CDD" id="cd04088">
    <property type="entry name" value="EFG_mtEFG_II"/>
    <property type="match status" value="1"/>
</dbReference>
<sequence length="681" mass="73953">MPLEPGKIRNVAVVGHRGTGKTSLVEAMLFQAGKINRLGSIEAGNTVCDWDDEEQRRAMSLGASLCTLYWQGEKINLIDTPGDPGFQADTIAALRVVEGAVVVVSGVMGVEVNTTRAWDRAEELELSRVVVVNMLDRERADFYRTLAALQEQLSTRCIAIQLPIGAEQELVGVVDLLHNCSYPDPSGGREGDPQPIPESMAALAAEYREKLLDAVVETDAALMERYLAGEELDPHDIAVALKAAVTRDEIYPVACGVATKNLGTHAILDLLVEGVPSPSTKPSPIATEASTVTFVFKTLADPFAGRISLFRVYAGAVATDSAVVNHRDQSKERLGSLMSMQGKDHERADGFGAGDIGAVAKLKDVQTGDVLLDYEHEIALEPFQWPEPVMSFAITPKTKGDEDKVAQALRRLREEDPTLQLRRDQQTGEEILAGMSQVHVEVAVGRLKSRFGLEVELHPPRVPYLETIKTSARAHGRYKKQTGGRGQFGDCQIVIEPLEGHTGYEFVDEIVGGVVPGGFRPAVDKGVQEAMVHGELAAAPVQGVRVRLVDGSYHPVDSSEMAFKIAGSMAFRDAYAQADPALLEPIMEIEITVPDEAVGAVNGDLNSRRGRLHGMDPKGGMTTIRAEVPMAEVLTYAPTLTSMTGGRGDYHMHFLRYEEVPQHIAQKLVEQTRKEREATTA</sequence>
<protein>
    <submittedName>
        <fullName evidence="4">Unannotated protein</fullName>
    </submittedName>
</protein>
<dbReference type="Pfam" id="PF14492">
    <property type="entry name" value="EFG_III"/>
    <property type="match status" value="1"/>
</dbReference>